<feature type="region of interest" description="Disordered" evidence="1">
    <location>
        <begin position="1"/>
        <end position="40"/>
    </location>
</feature>
<evidence type="ECO:0000313" key="3">
    <source>
        <dbReference type="EMBL" id="KAK4153033.1"/>
    </source>
</evidence>
<dbReference type="InterPro" id="IPR056632">
    <property type="entry name" value="DUF7730"/>
</dbReference>
<feature type="compositionally biased region" description="Polar residues" evidence="1">
    <location>
        <begin position="28"/>
        <end position="37"/>
    </location>
</feature>
<organism evidence="3 4">
    <name type="scientific">Chaetomidium leptoderma</name>
    <dbReference type="NCBI Taxonomy" id="669021"/>
    <lineage>
        <taxon>Eukaryota</taxon>
        <taxon>Fungi</taxon>
        <taxon>Dikarya</taxon>
        <taxon>Ascomycota</taxon>
        <taxon>Pezizomycotina</taxon>
        <taxon>Sordariomycetes</taxon>
        <taxon>Sordariomycetidae</taxon>
        <taxon>Sordariales</taxon>
        <taxon>Chaetomiaceae</taxon>
        <taxon>Chaetomidium</taxon>
    </lineage>
</organism>
<dbReference type="Pfam" id="PF24864">
    <property type="entry name" value="DUF7730"/>
    <property type="match status" value="1"/>
</dbReference>
<gene>
    <name evidence="3" type="ORF">C8A00DRAFT_15693</name>
</gene>
<proteinExistence type="predicted"/>
<reference evidence="3" key="2">
    <citation type="submission" date="2023-05" db="EMBL/GenBank/DDBJ databases">
        <authorList>
            <consortium name="Lawrence Berkeley National Laboratory"/>
            <person name="Steindorff A."/>
            <person name="Hensen N."/>
            <person name="Bonometti L."/>
            <person name="Westerberg I."/>
            <person name="Brannstrom I.O."/>
            <person name="Guillou S."/>
            <person name="Cros-Aarteil S."/>
            <person name="Calhoun S."/>
            <person name="Haridas S."/>
            <person name="Kuo A."/>
            <person name="Mondo S."/>
            <person name="Pangilinan J."/>
            <person name="Riley R."/>
            <person name="Labutti K."/>
            <person name="Andreopoulos B."/>
            <person name="Lipzen A."/>
            <person name="Chen C."/>
            <person name="Yanf M."/>
            <person name="Daum C."/>
            <person name="Ng V."/>
            <person name="Clum A."/>
            <person name="Ohm R."/>
            <person name="Martin F."/>
            <person name="Silar P."/>
            <person name="Natvig D."/>
            <person name="Lalanne C."/>
            <person name="Gautier V."/>
            <person name="Ament-Velasquez S.L."/>
            <person name="Kruys A."/>
            <person name="Hutchinson M.I."/>
            <person name="Powell A.J."/>
            <person name="Barry K."/>
            <person name="Miller A.N."/>
            <person name="Grigoriev I.V."/>
            <person name="Debuchy R."/>
            <person name="Gladieux P."/>
            <person name="Thoren M.H."/>
            <person name="Johannesson H."/>
        </authorList>
    </citation>
    <scope>NUCLEOTIDE SEQUENCE</scope>
    <source>
        <strain evidence="3">CBS 538.74</strain>
    </source>
</reference>
<name>A0AAN6VK50_9PEZI</name>
<evidence type="ECO:0000313" key="4">
    <source>
        <dbReference type="Proteomes" id="UP001302745"/>
    </source>
</evidence>
<sequence length="312" mass="35198">MGDTKQAASLAAVSAEPGPEPKPKPGRSPTTQPSEQLASPLFGTLPPELRAMIFVELFGGRRVHLQFMAHPVRADKAGNRTRWRHGLCEDELATPFSRVIARQHYCLTAARRRVLDVSMLFTCRRALIDGIPVLYQSNIFLIINTGCRRPPVDDIRSLQAKIPKHWPRIQSLEIKWEVASFDRHQASMVPHLLGRDAYEAFWDALADMPALSRLRIALLIPRCRQIDLNPPAMGLRDFYLGPIIRLRSLRVCEVAIPKSYSPIFNSGEWESLMARTEKGQYHISWIDDDSGRLYSGPAVANSHLHQVRASLI</sequence>
<evidence type="ECO:0000256" key="1">
    <source>
        <dbReference type="SAM" id="MobiDB-lite"/>
    </source>
</evidence>
<reference evidence="3" key="1">
    <citation type="journal article" date="2023" name="Mol. Phylogenet. Evol.">
        <title>Genome-scale phylogeny and comparative genomics of the fungal order Sordariales.</title>
        <authorList>
            <person name="Hensen N."/>
            <person name="Bonometti L."/>
            <person name="Westerberg I."/>
            <person name="Brannstrom I.O."/>
            <person name="Guillou S."/>
            <person name="Cros-Aarteil S."/>
            <person name="Calhoun S."/>
            <person name="Haridas S."/>
            <person name="Kuo A."/>
            <person name="Mondo S."/>
            <person name="Pangilinan J."/>
            <person name="Riley R."/>
            <person name="LaButti K."/>
            <person name="Andreopoulos B."/>
            <person name="Lipzen A."/>
            <person name="Chen C."/>
            <person name="Yan M."/>
            <person name="Daum C."/>
            <person name="Ng V."/>
            <person name="Clum A."/>
            <person name="Steindorff A."/>
            <person name="Ohm R.A."/>
            <person name="Martin F."/>
            <person name="Silar P."/>
            <person name="Natvig D.O."/>
            <person name="Lalanne C."/>
            <person name="Gautier V."/>
            <person name="Ament-Velasquez S.L."/>
            <person name="Kruys A."/>
            <person name="Hutchinson M.I."/>
            <person name="Powell A.J."/>
            <person name="Barry K."/>
            <person name="Miller A.N."/>
            <person name="Grigoriev I.V."/>
            <person name="Debuchy R."/>
            <person name="Gladieux P."/>
            <person name="Hiltunen Thoren M."/>
            <person name="Johannesson H."/>
        </authorList>
    </citation>
    <scope>NUCLEOTIDE SEQUENCE</scope>
    <source>
        <strain evidence="3">CBS 538.74</strain>
    </source>
</reference>
<protein>
    <recommendedName>
        <fullName evidence="2">DUF7730 domain-containing protein</fullName>
    </recommendedName>
</protein>
<dbReference type="PANTHER" id="PTHR38790">
    <property type="entry name" value="2EXR DOMAIN-CONTAINING PROTEIN-RELATED"/>
    <property type="match status" value="1"/>
</dbReference>
<dbReference type="Proteomes" id="UP001302745">
    <property type="component" value="Unassembled WGS sequence"/>
</dbReference>
<dbReference type="AlphaFoldDB" id="A0AAN6VK50"/>
<evidence type="ECO:0000259" key="2">
    <source>
        <dbReference type="Pfam" id="PF24864"/>
    </source>
</evidence>
<comment type="caution">
    <text evidence="3">The sequence shown here is derived from an EMBL/GenBank/DDBJ whole genome shotgun (WGS) entry which is preliminary data.</text>
</comment>
<keyword evidence="4" id="KW-1185">Reference proteome</keyword>
<dbReference type="EMBL" id="MU856953">
    <property type="protein sequence ID" value="KAK4153033.1"/>
    <property type="molecule type" value="Genomic_DNA"/>
</dbReference>
<accession>A0AAN6VK50</accession>
<feature type="domain" description="DUF7730" evidence="2">
    <location>
        <begin position="35"/>
        <end position="222"/>
    </location>
</feature>